<keyword evidence="4" id="KW-1185">Reference proteome</keyword>
<dbReference type="OMA" id="HAREQHF"/>
<dbReference type="Proteomes" id="UP000015100">
    <property type="component" value="Unassembled WGS sequence"/>
</dbReference>
<comment type="caution">
    <text evidence="3">The sequence shown here is derived from an EMBL/GenBank/DDBJ whole genome shotgun (WGS) entry which is preliminary data.</text>
</comment>
<dbReference type="EMBL" id="AQGS01000091">
    <property type="protein sequence ID" value="EPS43033.1"/>
    <property type="molecule type" value="Genomic_DNA"/>
</dbReference>
<organism evidence="3 4">
    <name type="scientific">Dactylellina haptotyla (strain CBS 200.50)</name>
    <name type="common">Nematode-trapping fungus</name>
    <name type="synonym">Monacrosporium haptotylum</name>
    <dbReference type="NCBI Taxonomy" id="1284197"/>
    <lineage>
        <taxon>Eukaryota</taxon>
        <taxon>Fungi</taxon>
        <taxon>Dikarya</taxon>
        <taxon>Ascomycota</taxon>
        <taxon>Pezizomycotina</taxon>
        <taxon>Orbiliomycetes</taxon>
        <taxon>Orbiliales</taxon>
        <taxon>Orbiliaceae</taxon>
        <taxon>Dactylellina</taxon>
    </lineage>
</organism>
<dbReference type="HOGENOM" id="CLU_014627_1_0_1"/>
<dbReference type="PANTHER" id="PTHR43037">
    <property type="entry name" value="UNNAMED PRODUCT-RELATED"/>
    <property type="match status" value="1"/>
</dbReference>
<dbReference type="InterPro" id="IPR029058">
    <property type="entry name" value="AB_hydrolase_fold"/>
</dbReference>
<dbReference type="STRING" id="1284197.S8BU79"/>
<evidence type="ECO:0000313" key="4">
    <source>
        <dbReference type="Proteomes" id="UP000015100"/>
    </source>
</evidence>
<evidence type="ECO:0000313" key="3">
    <source>
        <dbReference type="EMBL" id="EPS43033.1"/>
    </source>
</evidence>
<sequence length="736" mass="82297">MDTLRALPPALLLLNVAAATLASQNLNLQATPLVQFSPSWDQLGPFQIGTRETEWGADPLERYGGFQNLQPDENSTFRSSLARNGTIKWTVTHASTASGRYSTSLIISFPDVDWSMMQSTFGWSGLQFQAWVRGYFEYNPPPAYGDCAIVLHTKQVQEIWIDGEHFFGGDVYGYGRAPIVLNLKSELKQHIINIRAFNDIRMFGGRTPPQIDIELIADSICEPLSIVDGSHVFPDIVAGKSAGKVAAVGIRNNWDQSIDILDVQPDNEHVNLGLEDIITIAPQHARPVKLSFGLNRSLGGFDIVLKFRYQSGLESTLKFTVVLRCLDGVYDTHKYTYVHPSGTVSYAILRPPSAESGCENSETLPILLSLHGAGVDADSEFSRNTFDGQPNLCAWLVIPSGGLAFWSDDWHAWGMADYVSAVSAIKHWRSYIGWDGPDFDGERIYVMGHSNGGQGAWYALIGLNDKVIGGSPISGYLCIPEYVPYVLWQELEPQAWAILQSSMNPFRLELLAENLQGLPIFNAHGERDDNVPVFSSRRMFEILGNTVQVGGVQNQGYIEYPQKGHWWDGIMTYEPLGSFLSQFFSRNRGLPQIGTKFTVVVGCPNAMGSRGGFHVIQLLDPSYFGRIEVEFKFGAEAIGQITTSNIRRFEFNPTLAELKTSTRILRIDLNGQKISIPEGSNTIGFLCENDNWSIYHDNTWKDVERYGFGDIEKFISILFSRYGNWDNSRFWAEKQW</sequence>
<feature type="signal peptide" evidence="2">
    <location>
        <begin position="1"/>
        <end position="22"/>
    </location>
</feature>
<proteinExistence type="predicted"/>
<feature type="chain" id="PRO_5004561584" description="Peptidase S9 prolyl oligopeptidase catalytic domain-containing protein" evidence="2">
    <location>
        <begin position="23"/>
        <end position="736"/>
    </location>
</feature>
<gene>
    <name evidence="3" type="ORF">H072_2982</name>
</gene>
<reference evidence="3 4" key="1">
    <citation type="journal article" date="2013" name="PLoS Genet.">
        <title>Genomic mechanisms accounting for the adaptation to parasitism in nematode-trapping fungi.</title>
        <authorList>
            <person name="Meerupati T."/>
            <person name="Andersson K.M."/>
            <person name="Friman E."/>
            <person name="Kumar D."/>
            <person name="Tunlid A."/>
            <person name="Ahren D."/>
        </authorList>
    </citation>
    <scope>NUCLEOTIDE SEQUENCE [LARGE SCALE GENOMIC DNA]</scope>
    <source>
        <strain evidence="3 4">CBS 200.50</strain>
    </source>
</reference>
<reference evidence="4" key="2">
    <citation type="submission" date="2013-04" db="EMBL/GenBank/DDBJ databases">
        <title>Genomic mechanisms accounting for the adaptation to parasitism in nematode-trapping fungi.</title>
        <authorList>
            <person name="Ahren D.G."/>
        </authorList>
    </citation>
    <scope>NUCLEOTIDE SEQUENCE [LARGE SCALE GENOMIC DNA]</scope>
    <source>
        <strain evidence="4">CBS 200.50</strain>
    </source>
</reference>
<dbReference type="PANTHER" id="PTHR43037:SF4">
    <property type="entry name" value="PEPTIDASE S9 PROLYL OLIGOPEPTIDASE CATALYTIC DOMAIN-CONTAINING PROTEIN"/>
    <property type="match status" value="1"/>
</dbReference>
<evidence type="ECO:0008006" key="5">
    <source>
        <dbReference type="Google" id="ProtNLM"/>
    </source>
</evidence>
<dbReference type="AlphaFoldDB" id="S8BU79"/>
<protein>
    <recommendedName>
        <fullName evidence="5">Peptidase S9 prolyl oligopeptidase catalytic domain-containing protein</fullName>
    </recommendedName>
</protein>
<evidence type="ECO:0000256" key="2">
    <source>
        <dbReference type="SAM" id="SignalP"/>
    </source>
</evidence>
<dbReference type="InterPro" id="IPR050955">
    <property type="entry name" value="Plant_Biomass_Hydrol_Est"/>
</dbReference>
<dbReference type="SUPFAM" id="SSF53474">
    <property type="entry name" value="alpha/beta-Hydrolases"/>
    <property type="match status" value="1"/>
</dbReference>
<keyword evidence="1 2" id="KW-0732">Signal</keyword>
<accession>S8BU79</accession>
<dbReference type="OrthoDB" id="449091at2759"/>
<dbReference type="eggNOG" id="ENOG502QS8J">
    <property type="taxonomic scope" value="Eukaryota"/>
</dbReference>
<dbReference type="Gene3D" id="3.40.50.1820">
    <property type="entry name" value="alpha/beta hydrolase"/>
    <property type="match status" value="1"/>
</dbReference>
<name>S8BU79_DACHA</name>
<evidence type="ECO:0000256" key="1">
    <source>
        <dbReference type="ARBA" id="ARBA00022729"/>
    </source>
</evidence>